<evidence type="ECO:0000256" key="3">
    <source>
        <dbReference type="ARBA" id="ARBA00011902"/>
    </source>
</evidence>
<evidence type="ECO:0000256" key="20">
    <source>
        <dbReference type="ARBA" id="ARBA00051243"/>
    </source>
</evidence>
<evidence type="ECO:0000256" key="1">
    <source>
        <dbReference type="ARBA" id="ARBA00004308"/>
    </source>
</evidence>
<keyword evidence="13" id="KW-0067">ATP-binding</keyword>
<dbReference type="GO" id="GO:0005886">
    <property type="term" value="C:plasma membrane"/>
    <property type="evidence" value="ECO:0007669"/>
    <property type="project" value="TreeGrafter"/>
</dbReference>
<evidence type="ECO:0000256" key="17">
    <source>
        <dbReference type="ARBA" id="ARBA00023170"/>
    </source>
</evidence>
<keyword evidence="10" id="KW-0677">Repeat</keyword>
<reference evidence="24" key="1">
    <citation type="journal article" date="2011" name="Genome Biol.">
        <title>The draft genome of the carcinogenic human liver fluke Clonorchis sinensis.</title>
        <authorList>
            <person name="Wang X."/>
            <person name="Chen W."/>
            <person name="Huang Y."/>
            <person name="Sun J."/>
            <person name="Men J."/>
            <person name="Liu H."/>
            <person name="Luo F."/>
            <person name="Guo L."/>
            <person name="Lv X."/>
            <person name="Deng C."/>
            <person name="Zhou C."/>
            <person name="Fan Y."/>
            <person name="Li X."/>
            <person name="Huang L."/>
            <person name="Hu Y."/>
            <person name="Liang C."/>
            <person name="Hu X."/>
            <person name="Xu J."/>
            <person name="Yu X."/>
        </authorList>
    </citation>
    <scope>NUCLEOTIDE SEQUENCE [LARGE SCALE GENOMIC DNA]</scope>
    <source>
        <strain evidence="24">Henan</strain>
    </source>
</reference>
<dbReference type="Proteomes" id="UP000008909">
    <property type="component" value="Unassembled WGS sequence"/>
</dbReference>
<evidence type="ECO:0000256" key="4">
    <source>
        <dbReference type="ARBA" id="ARBA00022553"/>
    </source>
</evidence>
<protein>
    <recommendedName>
        <fullName evidence="3">receptor protein-tyrosine kinase</fullName>
        <ecNumber evidence="3">2.7.10.1</ecNumber>
    </recommendedName>
</protein>
<dbReference type="InterPro" id="IPR011009">
    <property type="entry name" value="Kinase-like_dom_sf"/>
</dbReference>
<keyword evidence="8" id="KW-0479">Metal-binding</keyword>
<dbReference type="InterPro" id="IPR036116">
    <property type="entry name" value="FN3_sf"/>
</dbReference>
<keyword evidence="6" id="KW-0165">Cleavage on pair of basic residues</keyword>
<evidence type="ECO:0000256" key="11">
    <source>
        <dbReference type="ARBA" id="ARBA00022741"/>
    </source>
</evidence>
<reference key="2">
    <citation type="submission" date="2011-10" db="EMBL/GenBank/DDBJ databases">
        <title>The genome and transcriptome sequence of Clonorchis sinensis provide insights into the carcinogenic liver fluke.</title>
        <authorList>
            <person name="Wang X."/>
            <person name="Huang Y."/>
            <person name="Chen W."/>
            <person name="Liu H."/>
            <person name="Guo L."/>
            <person name="Chen Y."/>
            <person name="Luo F."/>
            <person name="Zhou W."/>
            <person name="Sun J."/>
            <person name="Mao Q."/>
            <person name="Liang P."/>
            <person name="Zhou C."/>
            <person name="Tian Y."/>
            <person name="Men J."/>
            <person name="Lv X."/>
            <person name="Huang L."/>
            <person name="Zhou J."/>
            <person name="Hu Y."/>
            <person name="Li R."/>
            <person name="Zhang F."/>
            <person name="Lei H."/>
            <person name="Li X."/>
            <person name="Hu X."/>
            <person name="Liang C."/>
            <person name="Xu J."/>
            <person name="Wu Z."/>
            <person name="Yu X."/>
        </authorList>
    </citation>
    <scope>NUCLEOTIDE SEQUENCE</scope>
    <source>
        <strain>Henan</strain>
    </source>
</reference>
<evidence type="ECO:0000313" key="25">
    <source>
        <dbReference type="Proteomes" id="UP000008909"/>
    </source>
</evidence>
<dbReference type="PROSITE" id="PS50011">
    <property type="entry name" value="PROTEIN_KINASE_DOM"/>
    <property type="match status" value="1"/>
</dbReference>
<evidence type="ECO:0000259" key="23">
    <source>
        <dbReference type="PROSITE" id="PS50853"/>
    </source>
</evidence>
<evidence type="ECO:0000256" key="15">
    <source>
        <dbReference type="ARBA" id="ARBA00023136"/>
    </source>
</evidence>
<dbReference type="Gene3D" id="3.30.200.20">
    <property type="entry name" value="Phosphorylase Kinase, domain 1"/>
    <property type="match status" value="1"/>
</dbReference>
<keyword evidence="11" id="KW-0547">Nucleotide-binding</keyword>
<feature type="transmembrane region" description="Helical" evidence="21">
    <location>
        <begin position="1074"/>
        <end position="1096"/>
    </location>
</feature>
<evidence type="ECO:0000256" key="10">
    <source>
        <dbReference type="ARBA" id="ARBA00022737"/>
    </source>
</evidence>
<dbReference type="InterPro" id="IPR003961">
    <property type="entry name" value="FN3_dom"/>
</dbReference>
<dbReference type="SUPFAM" id="SSF52058">
    <property type="entry name" value="L domain-like"/>
    <property type="match status" value="2"/>
</dbReference>
<keyword evidence="7 21" id="KW-0812">Transmembrane</keyword>
<evidence type="ECO:0000256" key="21">
    <source>
        <dbReference type="SAM" id="Phobius"/>
    </source>
</evidence>
<dbReference type="SUPFAM" id="SSF56112">
    <property type="entry name" value="Protein kinase-like (PK-like)"/>
    <property type="match status" value="1"/>
</dbReference>
<dbReference type="GO" id="GO:0007169">
    <property type="term" value="P:cell surface receptor protein tyrosine kinase signaling pathway"/>
    <property type="evidence" value="ECO:0007669"/>
    <property type="project" value="TreeGrafter"/>
</dbReference>
<keyword evidence="19" id="KW-0464">Manganese</keyword>
<dbReference type="PANTHER" id="PTHR24416:SF525">
    <property type="entry name" value="INSULIN-LIKE RECEPTOR"/>
    <property type="match status" value="1"/>
</dbReference>
<dbReference type="SMART" id="SM00060">
    <property type="entry name" value="FN3"/>
    <property type="match status" value="2"/>
</dbReference>
<dbReference type="InterPro" id="IPR050122">
    <property type="entry name" value="RTK"/>
</dbReference>
<keyword evidence="9" id="KW-0732">Signal</keyword>
<dbReference type="PANTHER" id="PTHR24416">
    <property type="entry name" value="TYROSINE-PROTEIN KINASE RECEPTOR"/>
    <property type="match status" value="1"/>
</dbReference>
<accession>G7YQB6</accession>
<evidence type="ECO:0000256" key="2">
    <source>
        <dbReference type="ARBA" id="ARBA00004479"/>
    </source>
</evidence>
<evidence type="ECO:0000256" key="8">
    <source>
        <dbReference type="ARBA" id="ARBA00022723"/>
    </source>
</evidence>
<dbReference type="InterPro" id="IPR000719">
    <property type="entry name" value="Prot_kinase_dom"/>
</dbReference>
<dbReference type="Pfam" id="PF00757">
    <property type="entry name" value="Furin-like"/>
    <property type="match status" value="1"/>
</dbReference>
<organism evidence="24 25">
    <name type="scientific">Clonorchis sinensis</name>
    <name type="common">Chinese liver fluke</name>
    <dbReference type="NCBI Taxonomy" id="79923"/>
    <lineage>
        <taxon>Eukaryota</taxon>
        <taxon>Metazoa</taxon>
        <taxon>Spiralia</taxon>
        <taxon>Lophotrochozoa</taxon>
        <taxon>Platyhelminthes</taxon>
        <taxon>Trematoda</taxon>
        <taxon>Digenea</taxon>
        <taxon>Opisthorchiida</taxon>
        <taxon>Opisthorchiata</taxon>
        <taxon>Opisthorchiidae</taxon>
        <taxon>Clonorchis</taxon>
    </lineage>
</organism>
<dbReference type="GO" id="GO:0048468">
    <property type="term" value="P:cell development"/>
    <property type="evidence" value="ECO:0007669"/>
    <property type="project" value="UniProtKB-ARBA"/>
</dbReference>
<dbReference type="Pfam" id="PF07714">
    <property type="entry name" value="PK_Tyr_Ser-Thr"/>
    <property type="match status" value="1"/>
</dbReference>
<dbReference type="InterPro" id="IPR001245">
    <property type="entry name" value="Ser-Thr/Tyr_kinase_cat_dom"/>
</dbReference>
<evidence type="ECO:0000256" key="13">
    <source>
        <dbReference type="ARBA" id="ARBA00022840"/>
    </source>
</evidence>
<evidence type="ECO:0000256" key="19">
    <source>
        <dbReference type="ARBA" id="ARBA00023211"/>
    </source>
</evidence>
<keyword evidence="12" id="KW-0418">Kinase</keyword>
<evidence type="ECO:0000256" key="6">
    <source>
        <dbReference type="ARBA" id="ARBA00022685"/>
    </source>
</evidence>
<keyword evidence="15 21" id="KW-0472">Membrane</keyword>
<evidence type="ECO:0000256" key="12">
    <source>
        <dbReference type="ARBA" id="ARBA00022777"/>
    </source>
</evidence>
<dbReference type="FunFam" id="1.10.510.10:FF:001512">
    <property type="entry name" value="Receptor tyrosine-protein kinase erbB-2"/>
    <property type="match status" value="1"/>
</dbReference>
<dbReference type="Gene3D" id="3.80.20.20">
    <property type="entry name" value="Receptor L-domain"/>
    <property type="match status" value="2"/>
</dbReference>
<keyword evidence="14 21" id="KW-1133">Transmembrane helix</keyword>
<dbReference type="CDD" id="cd00064">
    <property type="entry name" value="FU"/>
    <property type="match status" value="1"/>
</dbReference>
<dbReference type="InterPro" id="IPR006211">
    <property type="entry name" value="Furin-like_Cys-rich_dom"/>
</dbReference>
<dbReference type="GO" id="GO:0030182">
    <property type="term" value="P:neuron differentiation"/>
    <property type="evidence" value="ECO:0007669"/>
    <property type="project" value="UniProtKB-ARBA"/>
</dbReference>
<evidence type="ECO:0000256" key="7">
    <source>
        <dbReference type="ARBA" id="ARBA00022692"/>
    </source>
</evidence>
<dbReference type="Gene3D" id="1.10.510.10">
    <property type="entry name" value="Transferase(Phosphotransferase) domain 1"/>
    <property type="match status" value="1"/>
</dbReference>
<name>G7YQB6_CLOSI</name>
<keyword evidence="18" id="KW-0325">Glycoprotein</keyword>
<dbReference type="GO" id="GO:0005524">
    <property type="term" value="F:ATP binding"/>
    <property type="evidence" value="ECO:0007669"/>
    <property type="project" value="UniProtKB-KW"/>
</dbReference>
<dbReference type="PROSITE" id="PS50853">
    <property type="entry name" value="FN3"/>
    <property type="match status" value="1"/>
</dbReference>
<evidence type="ECO:0000256" key="16">
    <source>
        <dbReference type="ARBA" id="ARBA00023137"/>
    </source>
</evidence>
<dbReference type="SMART" id="SM00261">
    <property type="entry name" value="FU"/>
    <property type="match status" value="1"/>
</dbReference>
<keyword evidence="4" id="KW-0597">Phosphoprotein</keyword>
<feature type="domain" description="Protein kinase" evidence="22">
    <location>
        <begin position="1135"/>
        <end position="1428"/>
    </location>
</feature>
<dbReference type="GO" id="GO:0046872">
    <property type="term" value="F:metal ion binding"/>
    <property type="evidence" value="ECO:0007669"/>
    <property type="project" value="UniProtKB-KW"/>
</dbReference>
<keyword evidence="5" id="KW-0808">Transferase</keyword>
<dbReference type="PRINTS" id="PR00109">
    <property type="entry name" value="TYRKINASE"/>
</dbReference>
<dbReference type="InterPro" id="IPR013783">
    <property type="entry name" value="Ig-like_fold"/>
</dbReference>
<proteinExistence type="predicted"/>
<dbReference type="InterPro" id="IPR020635">
    <property type="entry name" value="Tyr_kinase_cat_dom"/>
</dbReference>
<gene>
    <name evidence="24" type="ORF">CLF_107023</name>
</gene>
<evidence type="ECO:0000256" key="9">
    <source>
        <dbReference type="ARBA" id="ARBA00022729"/>
    </source>
</evidence>
<dbReference type="GO" id="GO:0050793">
    <property type="term" value="P:regulation of developmental process"/>
    <property type="evidence" value="ECO:0007669"/>
    <property type="project" value="UniProtKB-ARBA"/>
</dbReference>
<evidence type="ECO:0000259" key="22">
    <source>
        <dbReference type="PROSITE" id="PS50011"/>
    </source>
</evidence>
<evidence type="ECO:0000313" key="24">
    <source>
        <dbReference type="EMBL" id="GAA55147.1"/>
    </source>
</evidence>
<sequence>MHVRPNATHELLQWFVLTGRWWRFFLLHISIWTEVCFLSVASSICSGATFQWPSPQTLLPFRHCTSIDGSLRVIYLTDACCRDENCSLPNLVEIVGALVIEHSTCKADLSGFLPHLAVVRGWFPMGKQQPSYWEEYSLVIRNTALAAIGLRQLRVLGKLQIALWDNPSLCYVNSVHWASLTLHSSEVESDRSPIDSPHSISWLGLKPFCLDVCPNRCYAKETQPSGCWSDTVCQTGCSVKCTNANLACYSANPNLCCDPECLGACTGPGPDDCVACKHVFYNGRCLPACPGEYLQIHNHRCISRADCVNFNATSEASQLMYSIKGTMCVPSCSLGYARSALGECIPCLRGECHDNDCGHVVIYKMSDLDQVRGCSSVMSLVISLEECHDTSEADFYVAFENLREIFGSLRVLRSDSLSSLNFLRHLRTIHGLPLGETTKEPRTALEIVWNRRLKHIWNVTGSLASVNRVAVPFGSLMFSLNPNLCPEAIRAFVDTYIQMDRHLTALELELIYSSNGETAVCSSQMISVYHISTQQHNMQLTIAAPTWSDPRQVLPITLHYRIARRANSLPWRELICASGWFIREPICTVIKPPKHSSGLASPIVSNSHTGDGLFYCRLDQLKAATLYEAFIEIRTILNRESASSPWFRFNTLPNTPSVPLLLSAYPTGPYTVRLSWSPPEDPNGVIIAYQIWYRAMPVEISAELQRRAQTCTSEAMQIHAEDNQHVSTEREYTAYVDARSVPHLSCTSCVHRCRTANSQSEKSTPIESNSPSVQLERILFEDRLQNFLLSPRSCDSVHSRHHRDTSNVKRTDDVISTNDWLPKPLAYLTAPLRYDDSPAQFIRHPAYPNELVISGLNHYTEYLFGISACHDPHDELGHPLISKPMNESVPVPWCSAPALVLQRTKAIAEKDTLDISFINVTVSDVSVAANQKTVDTHYDLRSTQESYSSSSTTHPPLVSSQVEFEWLSPPHPNGAVLFYWLRYRRVAGTFTGQLVSEWSTVCYPERKGNSSSPFGPNNPALVRQQFIQLRNLWPGVYEFQLMTVSLAGNGSWTPIRTFEILESSKWATFFKVRIFVPLALCLVMLLVTGSAAIWVTHRSLRRRLTRNTSIRSEFHEPLLSGLPREWELTSKDVYWDTAHPLGEGSFGTVYSGILQNFNTPGARQVLQKLTVSSGMRPVKRLAVAIKTTKSGSSPCEIREFMNEAAFMKNFTNDHIVQMLGILVHQSSHEKPPALVMELMSLGDLATFLRQRLSDEDYAQGSVKPSLAVNWATQIAGGMAYLSSLQLIHRDLAARNCLVNDALTVKIADFGLARFLDGNQYYRKRGRARLPIRWMSPEALASAYFTIQSDVWSYGVVIWEIVTFAALPFSGLSHEEVIVHVTGGGRLEVAQWPTRLPSEIQTLMLHCWSFEPSSRITFSEILSSLEPLRTRMIHTSP</sequence>
<dbReference type="SMART" id="SM00219">
    <property type="entry name" value="TyrKc"/>
    <property type="match status" value="1"/>
</dbReference>
<dbReference type="SUPFAM" id="SSF49265">
    <property type="entry name" value="Fibronectin type III"/>
    <property type="match status" value="2"/>
</dbReference>
<dbReference type="PROSITE" id="PS00109">
    <property type="entry name" value="PROTEIN_KINASE_TYR"/>
    <property type="match status" value="1"/>
</dbReference>
<dbReference type="InterPro" id="IPR000494">
    <property type="entry name" value="Rcpt_L-dom"/>
</dbReference>
<keyword evidence="25" id="KW-1185">Reference proteome</keyword>
<dbReference type="EC" id="2.7.10.1" evidence="3"/>
<dbReference type="InterPro" id="IPR036941">
    <property type="entry name" value="Rcpt_L-dom_sf"/>
</dbReference>
<evidence type="ECO:0000256" key="14">
    <source>
        <dbReference type="ARBA" id="ARBA00022989"/>
    </source>
</evidence>
<dbReference type="SUPFAM" id="SSF57184">
    <property type="entry name" value="Growth factor receptor domain"/>
    <property type="match status" value="1"/>
</dbReference>
<dbReference type="GO" id="GO:0012505">
    <property type="term" value="C:endomembrane system"/>
    <property type="evidence" value="ECO:0007669"/>
    <property type="project" value="UniProtKB-SubCell"/>
</dbReference>
<dbReference type="Gene3D" id="2.60.40.10">
    <property type="entry name" value="Immunoglobulins"/>
    <property type="match status" value="2"/>
</dbReference>
<dbReference type="CDD" id="cd00063">
    <property type="entry name" value="FN3"/>
    <property type="match status" value="2"/>
</dbReference>
<comment type="catalytic activity">
    <reaction evidence="20">
        <text>L-tyrosyl-[protein] + ATP = O-phospho-L-tyrosyl-[protein] + ADP + H(+)</text>
        <dbReference type="Rhea" id="RHEA:10596"/>
        <dbReference type="Rhea" id="RHEA-COMP:10136"/>
        <dbReference type="Rhea" id="RHEA-COMP:20101"/>
        <dbReference type="ChEBI" id="CHEBI:15378"/>
        <dbReference type="ChEBI" id="CHEBI:30616"/>
        <dbReference type="ChEBI" id="CHEBI:46858"/>
        <dbReference type="ChEBI" id="CHEBI:61978"/>
        <dbReference type="ChEBI" id="CHEBI:456216"/>
        <dbReference type="EC" id="2.7.10.1"/>
    </reaction>
</comment>
<dbReference type="Gene3D" id="2.10.220.10">
    <property type="entry name" value="Hormone Receptor, Insulin-like Growth Factor Receptor 1, Chain A, domain 2"/>
    <property type="match status" value="1"/>
</dbReference>
<dbReference type="GO" id="GO:0004714">
    <property type="term" value="F:transmembrane receptor protein tyrosine kinase activity"/>
    <property type="evidence" value="ECO:0007669"/>
    <property type="project" value="UniProtKB-EC"/>
</dbReference>
<comment type="subcellular location">
    <subcellularLocation>
        <location evidence="1">Endomembrane system</location>
    </subcellularLocation>
    <subcellularLocation>
        <location evidence="2">Membrane</location>
        <topology evidence="2">Single-pass type I membrane protein</topology>
    </subcellularLocation>
</comment>
<dbReference type="InterPro" id="IPR006212">
    <property type="entry name" value="Furin_repeat"/>
</dbReference>
<evidence type="ECO:0000256" key="18">
    <source>
        <dbReference type="ARBA" id="ARBA00023180"/>
    </source>
</evidence>
<dbReference type="InterPro" id="IPR009030">
    <property type="entry name" value="Growth_fac_rcpt_cys_sf"/>
</dbReference>
<dbReference type="GO" id="GO:0043235">
    <property type="term" value="C:receptor complex"/>
    <property type="evidence" value="ECO:0007669"/>
    <property type="project" value="TreeGrafter"/>
</dbReference>
<evidence type="ECO:0000256" key="5">
    <source>
        <dbReference type="ARBA" id="ARBA00022679"/>
    </source>
</evidence>
<feature type="domain" description="Fibronectin type-III" evidence="23">
    <location>
        <begin position="658"/>
        <end position="758"/>
    </location>
</feature>
<keyword evidence="17 24" id="KW-0675">Receptor</keyword>
<dbReference type="Pfam" id="PF01030">
    <property type="entry name" value="Recep_L_domain"/>
    <property type="match status" value="2"/>
</dbReference>
<dbReference type="InterPro" id="IPR008266">
    <property type="entry name" value="Tyr_kinase_AS"/>
</dbReference>
<keyword evidence="16" id="KW-0829">Tyrosine-protein kinase</keyword>
<dbReference type="EMBL" id="DF143969">
    <property type="protein sequence ID" value="GAA55147.1"/>
    <property type="molecule type" value="Genomic_DNA"/>
</dbReference>